<proteinExistence type="predicted"/>
<protein>
    <submittedName>
        <fullName evidence="1">Uncharacterized protein</fullName>
    </submittedName>
</protein>
<organism evidence="1 2">
    <name type="scientific">Chlorella vulgaris</name>
    <name type="common">Green alga</name>
    <dbReference type="NCBI Taxonomy" id="3077"/>
    <lineage>
        <taxon>Eukaryota</taxon>
        <taxon>Viridiplantae</taxon>
        <taxon>Chlorophyta</taxon>
        <taxon>core chlorophytes</taxon>
        <taxon>Trebouxiophyceae</taxon>
        <taxon>Chlorellales</taxon>
        <taxon>Chlorellaceae</taxon>
        <taxon>Chlorella clade</taxon>
        <taxon>Chlorella</taxon>
    </lineage>
</organism>
<dbReference type="AlphaFoldDB" id="A0A9D4TIY3"/>
<sequence length="395" mass="43813">DEDCPKNHIEHFEEVVEEGTNTTTTMCARLHFVHHKNERRQGPAILPVAPEVVEVLTVLEQASRHLAPQAPTIFFSSTKTAYSSEYCSQIGKVALTVGSTPCTAMDMRHEFSTSWRDFVDHVPTSVLQMLGSQVEAAAAYLMGNTPSAWDAVYDDNLRTRAKEKVLKLYPTDEDCPKNHIEHFEEVVEEGTNTTTTMCARLHFVHHKNERRQGPAILPVAPEVVEVLTVLEQASRHLAPQAPTIFFSSTKTAYSSEYCSQIGKVALTVGSTPCTAMDMRHEFSTSWRDFVDHVPTSVLQMLGSQVEAAAAYLMGNTPSAWDAVYDDNLRTRAKEKVLKLYPTFVEYVLAEAAKRRQQRPRNPHTSSACVTAQGTGCACQLPPAATSCHHLKHSTA</sequence>
<reference evidence="1" key="1">
    <citation type="journal article" date="2019" name="Plant J.">
        <title>Chlorella vulgaris genome assembly and annotation reveals the molecular basis for metabolic acclimation to high light conditions.</title>
        <authorList>
            <person name="Cecchin M."/>
            <person name="Marcolungo L."/>
            <person name="Rossato M."/>
            <person name="Girolomoni L."/>
            <person name="Cosentino E."/>
            <person name="Cuine S."/>
            <person name="Li-Beisson Y."/>
            <person name="Delledonne M."/>
            <person name="Ballottari M."/>
        </authorList>
    </citation>
    <scope>NUCLEOTIDE SEQUENCE</scope>
    <source>
        <strain evidence="1">211/11P</strain>
    </source>
</reference>
<gene>
    <name evidence="1" type="ORF">D9Q98_006781</name>
</gene>
<name>A0A9D4TIY3_CHLVU</name>
<evidence type="ECO:0000313" key="2">
    <source>
        <dbReference type="Proteomes" id="UP001055712"/>
    </source>
</evidence>
<keyword evidence="2" id="KW-1185">Reference proteome</keyword>
<dbReference type="Proteomes" id="UP001055712">
    <property type="component" value="Unassembled WGS sequence"/>
</dbReference>
<evidence type="ECO:0000313" key="1">
    <source>
        <dbReference type="EMBL" id="KAI3426834.1"/>
    </source>
</evidence>
<accession>A0A9D4TIY3</accession>
<feature type="non-terminal residue" evidence="1">
    <location>
        <position position="395"/>
    </location>
</feature>
<reference evidence="1" key="2">
    <citation type="submission" date="2020-11" db="EMBL/GenBank/DDBJ databases">
        <authorList>
            <person name="Cecchin M."/>
            <person name="Marcolungo L."/>
            <person name="Rossato M."/>
            <person name="Girolomoni L."/>
            <person name="Cosentino E."/>
            <person name="Cuine S."/>
            <person name="Li-Beisson Y."/>
            <person name="Delledonne M."/>
            <person name="Ballottari M."/>
        </authorList>
    </citation>
    <scope>NUCLEOTIDE SEQUENCE</scope>
    <source>
        <strain evidence="1">211/11P</strain>
        <tissue evidence="1">Whole cell</tissue>
    </source>
</reference>
<comment type="caution">
    <text evidence="1">The sequence shown here is derived from an EMBL/GenBank/DDBJ whole genome shotgun (WGS) entry which is preliminary data.</text>
</comment>
<dbReference type="EMBL" id="SIDB01000010">
    <property type="protein sequence ID" value="KAI3426834.1"/>
    <property type="molecule type" value="Genomic_DNA"/>
</dbReference>